<keyword evidence="9" id="KW-1133">Transmembrane helix</keyword>
<dbReference type="CDD" id="cd01647">
    <property type="entry name" value="RT_LTR"/>
    <property type="match status" value="1"/>
</dbReference>
<dbReference type="InterPro" id="IPR043502">
    <property type="entry name" value="DNA/RNA_pol_sf"/>
</dbReference>
<feature type="region of interest" description="Disordered" evidence="8">
    <location>
        <begin position="1"/>
        <end position="41"/>
    </location>
</feature>
<dbReference type="Pfam" id="PF17917">
    <property type="entry name" value="RT_RNaseH"/>
    <property type="match status" value="1"/>
</dbReference>
<evidence type="ECO:0000256" key="5">
    <source>
        <dbReference type="ARBA" id="ARBA00022759"/>
    </source>
</evidence>
<dbReference type="SUPFAM" id="SSF56672">
    <property type="entry name" value="DNA/RNA polymerases"/>
    <property type="match status" value="1"/>
</dbReference>
<dbReference type="PANTHER" id="PTHR24559">
    <property type="entry name" value="TRANSPOSON TY3-I GAG-POL POLYPROTEIN"/>
    <property type="match status" value="1"/>
</dbReference>
<keyword evidence="12" id="KW-1185">Reference proteome</keyword>
<feature type="compositionally biased region" description="Polar residues" evidence="8">
    <location>
        <begin position="24"/>
        <end position="33"/>
    </location>
</feature>
<keyword evidence="6" id="KW-0378">Hydrolase</keyword>
<evidence type="ECO:0000256" key="2">
    <source>
        <dbReference type="ARBA" id="ARBA00022679"/>
    </source>
</evidence>
<evidence type="ECO:0000256" key="4">
    <source>
        <dbReference type="ARBA" id="ARBA00022722"/>
    </source>
</evidence>
<keyword evidence="7" id="KW-0695">RNA-directed DNA polymerase</keyword>
<dbReference type="GO" id="GO:0004519">
    <property type="term" value="F:endonuclease activity"/>
    <property type="evidence" value="ECO:0007669"/>
    <property type="project" value="UniProtKB-KW"/>
</dbReference>
<name>A0A5B6UTU6_9ROSI</name>
<feature type="domain" description="Reverse transcriptase RNase H-like" evidence="10">
    <location>
        <begin position="428"/>
        <end position="476"/>
    </location>
</feature>
<feature type="transmembrane region" description="Helical" evidence="9">
    <location>
        <begin position="433"/>
        <end position="451"/>
    </location>
</feature>
<evidence type="ECO:0000256" key="6">
    <source>
        <dbReference type="ARBA" id="ARBA00022801"/>
    </source>
</evidence>
<evidence type="ECO:0000313" key="12">
    <source>
        <dbReference type="Proteomes" id="UP000325315"/>
    </source>
</evidence>
<dbReference type="AlphaFoldDB" id="A0A5B6UTU6"/>
<evidence type="ECO:0000256" key="7">
    <source>
        <dbReference type="ARBA" id="ARBA00022918"/>
    </source>
</evidence>
<evidence type="ECO:0000259" key="10">
    <source>
        <dbReference type="Pfam" id="PF17917"/>
    </source>
</evidence>
<feature type="compositionally biased region" description="Polar residues" evidence="8">
    <location>
        <begin position="7"/>
        <end position="16"/>
    </location>
</feature>
<dbReference type="InterPro" id="IPR021109">
    <property type="entry name" value="Peptidase_aspartic_dom_sf"/>
</dbReference>
<dbReference type="Pfam" id="PF08284">
    <property type="entry name" value="RVP_2"/>
    <property type="match status" value="1"/>
</dbReference>
<dbReference type="OrthoDB" id="1749844at2759"/>
<dbReference type="EC" id="2.7.7.49" evidence="1"/>
<keyword evidence="5" id="KW-0255">Endonuclease</keyword>
<sequence>MTEKDSFQNARPSSTAIKGRPLRNTGSGNSSRGVTKELNTRSEVRAPARAYTIHSREDASSPDVITGTFSLYDTNVVALVDPGSTHSYICMNLVTTDLMLLSFDEFDVIIGMDWLALHDIVVNCRRKIIELKCQNNEILQIEPDESGELPIVISSMSAQRYVRKGYEAFLAYVLNMKVSELKIESVPVVCEYSDVFPEELPGLPSIREVEFVIDLVPGTSPVSITLYIMAPTELKELKSQLQELTDKVLRDLGAPVLFVKKKDESMRLCIDFRQLNKVTIKNKYPLPRIGNLFDQLRGNSVLEYRFELRVKDSNVPKTAFRMRYGHYEFLDESNAPTILMDLMNRIFRPYLDKFVVTLRDKKLFAKFSESECWLREVRFLGHIVSTEGIWIHLRKISGFLMIATPMIRLLQKDVKFEWSKKCQKSFEQLKADTYLNGLGCVLMGIVIAYASRQMKSHKKNYLTHNLELAAIVFALKIGDTIYSVRSTTFLPTTRV</sequence>
<gene>
    <name evidence="11" type="ORF">EPI10_028066</name>
</gene>
<dbReference type="GO" id="GO:0003964">
    <property type="term" value="F:RNA-directed DNA polymerase activity"/>
    <property type="evidence" value="ECO:0007669"/>
    <property type="project" value="UniProtKB-KW"/>
</dbReference>
<dbReference type="InterPro" id="IPR041373">
    <property type="entry name" value="RT_RNaseH"/>
</dbReference>
<keyword evidence="3" id="KW-0548">Nucleotidyltransferase</keyword>
<dbReference type="Gene3D" id="3.30.70.270">
    <property type="match status" value="2"/>
</dbReference>
<dbReference type="PANTHER" id="PTHR24559:SF444">
    <property type="entry name" value="REVERSE TRANSCRIPTASE DOMAIN-CONTAINING PROTEIN"/>
    <property type="match status" value="1"/>
</dbReference>
<dbReference type="InterPro" id="IPR043128">
    <property type="entry name" value="Rev_trsase/Diguanyl_cyclase"/>
</dbReference>
<evidence type="ECO:0000256" key="1">
    <source>
        <dbReference type="ARBA" id="ARBA00012493"/>
    </source>
</evidence>
<evidence type="ECO:0000256" key="8">
    <source>
        <dbReference type="SAM" id="MobiDB-lite"/>
    </source>
</evidence>
<keyword evidence="2" id="KW-0808">Transferase</keyword>
<accession>A0A5B6UTU6</accession>
<reference evidence="11" key="1">
    <citation type="submission" date="2019-08" db="EMBL/GenBank/DDBJ databases">
        <authorList>
            <person name="Liu F."/>
        </authorList>
    </citation>
    <scope>NUCLEOTIDE SEQUENCE [LARGE SCALE GENOMIC DNA]</scope>
    <source>
        <strain evidence="11">PA1801</strain>
        <tissue evidence="11">Leaf</tissue>
    </source>
</reference>
<keyword evidence="9" id="KW-0812">Transmembrane</keyword>
<dbReference type="Gene3D" id="3.10.10.10">
    <property type="entry name" value="HIV Type 1 Reverse Transcriptase, subunit A, domain 1"/>
    <property type="match status" value="1"/>
</dbReference>
<evidence type="ECO:0000313" key="11">
    <source>
        <dbReference type="EMBL" id="KAA3461500.1"/>
    </source>
</evidence>
<keyword evidence="9" id="KW-0472">Membrane</keyword>
<proteinExistence type="predicted"/>
<organism evidence="11 12">
    <name type="scientific">Gossypium australe</name>
    <dbReference type="NCBI Taxonomy" id="47621"/>
    <lineage>
        <taxon>Eukaryota</taxon>
        <taxon>Viridiplantae</taxon>
        <taxon>Streptophyta</taxon>
        <taxon>Embryophyta</taxon>
        <taxon>Tracheophyta</taxon>
        <taxon>Spermatophyta</taxon>
        <taxon>Magnoliopsida</taxon>
        <taxon>eudicotyledons</taxon>
        <taxon>Gunneridae</taxon>
        <taxon>Pentapetalae</taxon>
        <taxon>rosids</taxon>
        <taxon>malvids</taxon>
        <taxon>Malvales</taxon>
        <taxon>Malvaceae</taxon>
        <taxon>Malvoideae</taxon>
        <taxon>Gossypium</taxon>
    </lineage>
</organism>
<protein>
    <recommendedName>
        <fullName evidence="1">RNA-directed DNA polymerase</fullName>
        <ecNumber evidence="1">2.7.7.49</ecNumber>
    </recommendedName>
</protein>
<dbReference type="GO" id="GO:0016787">
    <property type="term" value="F:hydrolase activity"/>
    <property type="evidence" value="ECO:0007669"/>
    <property type="project" value="UniProtKB-KW"/>
</dbReference>
<evidence type="ECO:0000256" key="3">
    <source>
        <dbReference type="ARBA" id="ARBA00022695"/>
    </source>
</evidence>
<keyword evidence="4" id="KW-0540">Nuclease</keyword>
<dbReference type="Proteomes" id="UP000325315">
    <property type="component" value="Unassembled WGS sequence"/>
</dbReference>
<comment type="caution">
    <text evidence="11">The sequence shown here is derived from an EMBL/GenBank/DDBJ whole genome shotgun (WGS) entry which is preliminary data.</text>
</comment>
<dbReference type="EMBL" id="SMMG02000009">
    <property type="protein sequence ID" value="KAA3461500.1"/>
    <property type="molecule type" value="Genomic_DNA"/>
</dbReference>
<evidence type="ECO:0000256" key="9">
    <source>
        <dbReference type="SAM" id="Phobius"/>
    </source>
</evidence>
<dbReference type="InterPro" id="IPR053134">
    <property type="entry name" value="RNA-dir_DNA_polymerase"/>
</dbReference>
<dbReference type="Gene3D" id="2.40.70.10">
    <property type="entry name" value="Acid Proteases"/>
    <property type="match status" value="1"/>
</dbReference>